<evidence type="ECO:0000313" key="10">
    <source>
        <dbReference type="RefSeq" id="XP_022303169.1"/>
    </source>
</evidence>
<evidence type="ECO:0000313" key="9">
    <source>
        <dbReference type="Proteomes" id="UP000694844"/>
    </source>
</evidence>
<keyword evidence="4" id="KW-0325">Glycoprotein</keyword>
<feature type="region of interest" description="Disordered" evidence="5">
    <location>
        <begin position="304"/>
        <end position="346"/>
    </location>
</feature>
<reference evidence="10" key="2">
    <citation type="submission" date="2025-08" db="UniProtKB">
        <authorList>
            <consortium name="RefSeq"/>
        </authorList>
    </citation>
    <scope>IDENTIFICATION</scope>
    <source>
        <tissue evidence="10">Whole sample</tissue>
    </source>
</reference>
<gene>
    <name evidence="10" type="primary">LOC111110828</name>
</gene>
<evidence type="ECO:0000259" key="8">
    <source>
        <dbReference type="Pfam" id="PF25752"/>
    </source>
</evidence>
<dbReference type="AlphaFoldDB" id="A0A8B8BJZ5"/>
<dbReference type="KEGG" id="cvn:111110828"/>
<dbReference type="InterPro" id="IPR057724">
    <property type="entry name" value="TCTN1-3_N"/>
</dbReference>
<feature type="chain" id="PRO_5034714993" evidence="6">
    <location>
        <begin position="31"/>
        <end position="753"/>
    </location>
</feature>
<dbReference type="PANTHER" id="PTHR14611">
    <property type="entry name" value="TECTONIC FAMILY MEMBER"/>
    <property type="match status" value="1"/>
</dbReference>
<evidence type="ECO:0000256" key="2">
    <source>
        <dbReference type="ARBA" id="ARBA00022729"/>
    </source>
</evidence>
<feature type="domain" description="Tectonic-1-3" evidence="7">
    <location>
        <begin position="212"/>
        <end position="467"/>
    </location>
</feature>
<evidence type="ECO:0000256" key="4">
    <source>
        <dbReference type="ARBA" id="ARBA00023180"/>
    </source>
</evidence>
<keyword evidence="3" id="KW-0970">Cilium biogenesis/degradation</keyword>
<dbReference type="Pfam" id="PF25752">
    <property type="entry name" value="DUF1619_N"/>
    <property type="match status" value="1"/>
</dbReference>
<reference evidence="9" key="1">
    <citation type="submission" date="2024-06" db="UniProtKB">
        <authorList>
            <consortium name="RefSeq"/>
        </authorList>
    </citation>
    <scope>NUCLEOTIDE SEQUENCE [LARGE SCALE GENOMIC DNA]</scope>
</reference>
<dbReference type="GO" id="GO:0060271">
    <property type="term" value="P:cilium assembly"/>
    <property type="evidence" value="ECO:0007669"/>
    <property type="project" value="TreeGrafter"/>
</dbReference>
<evidence type="ECO:0000256" key="1">
    <source>
        <dbReference type="ARBA" id="ARBA00007633"/>
    </source>
</evidence>
<feature type="signal peptide" evidence="6">
    <location>
        <begin position="1"/>
        <end position="30"/>
    </location>
</feature>
<evidence type="ECO:0000256" key="6">
    <source>
        <dbReference type="SAM" id="SignalP"/>
    </source>
</evidence>
<dbReference type="PANTHER" id="PTHR14611:SF2">
    <property type="entry name" value="TECTONIC"/>
    <property type="match status" value="1"/>
</dbReference>
<comment type="similarity">
    <text evidence="1">Belongs to the tectonic family.</text>
</comment>
<dbReference type="GeneID" id="111110828"/>
<feature type="domain" description="Tectonic-1-3" evidence="7">
    <location>
        <begin position="479"/>
        <end position="666"/>
    </location>
</feature>
<organism evidence="9 10">
    <name type="scientific">Crassostrea virginica</name>
    <name type="common">Eastern oyster</name>
    <dbReference type="NCBI Taxonomy" id="6565"/>
    <lineage>
        <taxon>Eukaryota</taxon>
        <taxon>Metazoa</taxon>
        <taxon>Spiralia</taxon>
        <taxon>Lophotrochozoa</taxon>
        <taxon>Mollusca</taxon>
        <taxon>Bivalvia</taxon>
        <taxon>Autobranchia</taxon>
        <taxon>Pteriomorphia</taxon>
        <taxon>Ostreida</taxon>
        <taxon>Ostreoidea</taxon>
        <taxon>Ostreidae</taxon>
        <taxon>Crassostrea</taxon>
    </lineage>
</organism>
<evidence type="ECO:0000256" key="5">
    <source>
        <dbReference type="SAM" id="MobiDB-lite"/>
    </source>
</evidence>
<dbReference type="Pfam" id="PF07773">
    <property type="entry name" value="TCTN_DUF1619"/>
    <property type="match status" value="2"/>
</dbReference>
<feature type="region of interest" description="Disordered" evidence="5">
    <location>
        <begin position="35"/>
        <end position="77"/>
    </location>
</feature>
<sequence>MAAANRKMFLVGTRIFSVLCFITILTYVEASTTVESTTASTNPTTTPLTSTTEATTTTEPTTTQAPTTTTTLPPTTTQPILTFDPSSIAANIDLGRCWCDVTGNACDVNCCCDTECDQMDKAAFDSCQESPISIDSQSCVQEEVILTDNSIYTSQKTQDGLFCIYKDNNQARNYYSIPDLVSTLDTFNFYKNRYGTTTYSPTTTADTTYAQIYKVGDPVFVVYENSAVGYLNIPQGEPNCQSNNPVAYLVDQSFKCTRQLRSLDTTTCTNTSYLNAATYLTNVRIVKTPYLFTWIINGTEITTPLPTTTTTPTTPIPTTAANTNDTNSTAESTTLTTTTTTTTTTTPVPTTVIVTTGPAVDNVTVVLDNVTMVTDEQEQRSLYNNSYTTGFEWVECVERTGQVVDCSTPPTPTLNSSHCNSVVLEVEYHITHDGSVGITQVGVRLVLGSIQTGDLPLTQSYSASFTSVNEINKTITERSGNPGYIVGKPVRAGVLVQNTTQALGDRYAIVEELYNLTIIKSSATGTCLTDSANRQQINFGINMVSGCLIRFNLFNVTADQYCNTMQDTVIDAMEGVVDTITRNDPRQLRRVATYGNSDPLIPGDWVQILREAPAPTTSQDIQVTNEGPSCSLSMGMHTEILYANTGALANPQPKIIGVSFKYEPKQTITYTCAGSRCIPGNIEVDQTYEVRHSVTFIDASQPATGYVGEPPVFLAKVPYDFFYPFISSSSVQTKSLSYYFVVLFLFLCRKILS</sequence>
<name>A0A8B8BJZ5_CRAVI</name>
<proteinExistence type="inferred from homology"/>
<accession>A0A8B8BJZ5</accession>
<keyword evidence="9" id="KW-1185">Reference proteome</keyword>
<feature type="domain" description="Tectonic-1-3 N-terminal" evidence="8">
    <location>
        <begin position="93"/>
        <end position="176"/>
    </location>
</feature>
<dbReference type="RefSeq" id="XP_022303169.1">
    <property type="nucleotide sequence ID" value="XM_022447461.1"/>
</dbReference>
<evidence type="ECO:0000259" key="7">
    <source>
        <dbReference type="Pfam" id="PF07773"/>
    </source>
</evidence>
<keyword evidence="2 6" id="KW-0732">Signal</keyword>
<dbReference type="InterPro" id="IPR040354">
    <property type="entry name" value="TCTN1-3"/>
</dbReference>
<dbReference type="OrthoDB" id="2104337at2759"/>
<dbReference type="Proteomes" id="UP000694844">
    <property type="component" value="Chromosome 1"/>
</dbReference>
<protein>
    <submittedName>
        <fullName evidence="10">Tectonic-3-like isoform X1</fullName>
    </submittedName>
</protein>
<dbReference type="InterPro" id="IPR011677">
    <property type="entry name" value="TCTN1-3_dom"/>
</dbReference>
<evidence type="ECO:0000256" key="3">
    <source>
        <dbReference type="ARBA" id="ARBA00022794"/>
    </source>
</evidence>